<sequence length="114" mass="13200">MFMGQGVQTFPSKYKNRFDLVTGTGAFVPKHIPSLAFYDAHAALKLVAYFILLLDRIFGTMIMILVIIMLLISLLPMEFLHHVSKEFWRGKEEGINLFERQQSKLFALKNLQKH</sequence>
<dbReference type="InParanoid" id="A0A1E7ERH5"/>
<accession>A0A1E7ERH5</accession>
<protein>
    <submittedName>
        <fullName evidence="2">Uncharacterized protein</fullName>
    </submittedName>
</protein>
<feature type="transmembrane region" description="Helical" evidence="1">
    <location>
        <begin position="47"/>
        <end position="75"/>
    </location>
</feature>
<keyword evidence="1" id="KW-0812">Transmembrane</keyword>
<dbReference type="KEGG" id="fcy:FRACYDRAFT_249708"/>
<proteinExistence type="predicted"/>
<keyword evidence="1" id="KW-0472">Membrane</keyword>
<gene>
    <name evidence="2" type="ORF">FRACYDRAFT_249708</name>
</gene>
<dbReference type="AlphaFoldDB" id="A0A1E7ERH5"/>
<keyword evidence="3" id="KW-1185">Reference proteome</keyword>
<evidence type="ECO:0000256" key="1">
    <source>
        <dbReference type="SAM" id="Phobius"/>
    </source>
</evidence>
<name>A0A1E7ERH5_9STRA</name>
<organism evidence="2 3">
    <name type="scientific">Fragilariopsis cylindrus CCMP1102</name>
    <dbReference type="NCBI Taxonomy" id="635003"/>
    <lineage>
        <taxon>Eukaryota</taxon>
        <taxon>Sar</taxon>
        <taxon>Stramenopiles</taxon>
        <taxon>Ochrophyta</taxon>
        <taxon>Bacillariophyta</taxon>
        <taxon>Bacillariophyceae</taxon>
        <taxon>Bacillariophycidae</taxon>
        <taxon>Bacillariales</taxon>
        <taxon>Bacillariaceae</taxon>
        <taxon>Fragilariopsis</taxon>
    </lineage>
</organism>
<dbReference type="Proteomes" id="UP000095751">
    <property type="component" value="Unassembled WGS sequence"/>
</dbReference>
<evidence type="ECO:0000313" key="2">
    <source>
        <dbReference type="EMBL" id="OEU08437.1"/>
    </source>
</evidence>
<evidence type="ECO:0000313" key="3">
    <source>
        <dbReference type="Proteomes" id="UP000095751"/>
    </source>
</evidence>
<dbReference type="EMBL" id="KV784380">
    <property type="protein sequence ID" value="OEU08437.1"/>
    <property type="molecule type" value="Genomic_DNA"/>
</dbReference>
<reference evidence="2 3" key="1">
    <citation type="submission" date="2016-09" db="EMBL/GenBank/DDBJ databases">
        <title>Extensive genetic diversity and differential bi-allelic expression allows diatom success in the polar Southern Ocean.</title>
        <authorList>
            <consortium name="DOE Joint Genome Institute"/>
            <person name="Mock T."/>
            <person name="Otillar R.P."/>
            <person name="Strauss J."/>
            <person name="Dupont C."/>
            <person name="Frickenhaus S."/>
            <person name="Maumus F."/>
            <person name="Mcmullan M."/>
            <person name="Sanges R."/>
            <person name="Schmutz J."/>
            <person name="Toseland A."/>
            <person name="Valas R."/>
            <person name="Veluchamy A."/>
            <person name="Ward B.J."/>
            <person name="Allen A."/>
            <person name="Barry K."/>
            <person name="Falciatore A."/>
            <person name="Ferrante M."/>
            <person name="Fortunato A.E."/>
            <person name="Gloeckner G."/>
            <person name="Gruber A."/>
            <person name="Hipkin R."/>
            <person name="Janech M."/>
            <person name="Kroth P."/>
            <person name="Leese F."/>
            <person name="Lindquist E."/>
            <person name="Lyon B.R."/>
            <person name="Martin J."/>
            <person name="Mayer C."/>
            <person name="Parker M."/>
            <person name="Quesneville H."/>
            <person name="Raymond J."/>
            <person name="Uhlig C."/>
            <person name="Valentin K.U."/>
            <person name="Worden A.Z."/>
            <person name="Armbrust E.V."/>
            <person name="Bowler C."/>
            <person name="Green B."/>
            <person name="Moulton V."/>
            <person name="Van Oosterhout C."/>
            <person name="Grigoriev I."/>
        </authorList>
    </citation>
    <scope>NUCLEOTIDE SEQUENCE [LARGE SCALE GENOMIC DNA]</scope>
    <source>
        <strain evidence="2 3">CCMP1102</strain>
    </source>
</reference>
<dbReference type="OrthoDB" id="3647at2759"/>
<keyword evidence="1" id="KW-1133">Transmembrane helix</keyword>